<feature type="domain" description="YcaO" evidence="1">
    <location>
        <begin position="54"/>
        <end position="445"/>
    </location>
</feature>
<evidence type="ECO:0000313" key="2">
    <source>
        <dbReference type="EMBL" id="SBW22574.1"/>
    </source>
</evidence>
<dbReference type="NCBIfam" id="TIGR03604">
    <property type="entry name" value="TOMM_cyclo_SagD"/>
    <property type="match status" value="1"/>
</dbReference>
<dbReference type="PROSITE" id="PS51664">
    <property type="entry name" value="YCAO"/>
    <property type="match status" value="1"/>
</dbReference>
<dbReference type="Gene3D" id="3.30.40.250">
    <property type="match status" value="1"/>
</dbReference>
<sequence>MNLSAILDPRTGIIRRIERNTIAPTLPPEFFMVTAVLSDTTRFSAWASDFAGAGYALLDESAAIGPAVGEAVERYCGNLVPAGLRRATFAELTASGCQVVDPRSVVLFSPTQYGSPRFPFVEFSEDFELEWVCGTQMPTGAVVWVPANLVWVSYAHRAPARRVPFLNPVLSSGLAAGVDEAGAQWSALCQMVERDALTMAWHGRRLLREVIPPPWLAQLGAGAQGSLTTRFIEFPNEFGMIVIGALVFDETSGYLSMGAACRTTAEPAMRKALAEAFQLQMFVGDLDDPDGSYMRAARRPDSPLKRWRADRFYLDDCRDDLADIVEYCTHLQLFLDPRMQDRLEAELADSITGTVTWESLGTGAPFAATTDPLILAETLARAGHPVVSVDVTTEDVRPTGMRVVHTLAPGLYSNSSVGLPFRGGTRLAEQLAAVGKPRRDFPLPH</sequence>
<dbReference type="Pfam" id="PF02624">
    <property type="entry name" value="YcaO"/>
    <property type="match status" value="1"/>
</dbReference>
<dbReference type="Gene3D" id="3.30.160.660">
    <property type="match status" value="1"/>
</dbReference>
<gene>
    <name evidence="2" type="ORF">FDG2_2826</name>
</gene>
<name>A0A1C3NYE7_9ACTN</name>
<reference evidence="3" key="1">
    <citation type="submission" date="2016-02" db="EMBL/GenBank/DDBJ databases">
        <authorList>
            <person name="Wibberg D."/>
        </authorList>
    </citation>
    <scope>NUCLEOTIDE SEQUENCE [LARGE SCALE GENOMIC DNA]</scope>
</reference>
<dbReference type="InterPro" id="IPR027624">
    <property type="entry name" value="TOMM_cyclo_SagD"/>
</dbReference>
<organism evidence="2 3">
    <name type="scientific">Candidatus Protofrankia californiensis</name>
    <dbReference type="NCBI Taxonomy" id="1839754"/>
    <lineage>
        <taxon>Bacteria</taxon>
        <taxon>Bacillati</taxon>
        <taxon>Actinomycetota</taxon>
        <taxon>Actinomycetes</taxon>
        <taxon>Frankiales</taxon>
        <taxon>Frankiaceae</taxon>
        <taxon>Protofrankia</taxon>
    </lineage>
</organism>
<evidence type="ECO:0000313" key="3">
    <source>
        <dbReference type="Proteomes" id="UP000199013"/>
    </source>
</evidence>
<dbReference type="Gene3D" id="3.30.1330.230">
    <property type="match status" value="1"/>
</dbReference>
<dbReference type="AlphaFoldDB" id="A0A1C3NYE7"/>
<keyword evidence="3" id="KW-1185">Reference proteome</keyword>
<proteinExistence type="predicted"/>
<dbReference type="InterPro" id="IPR003776">
    <property type="entry name" value="YcaO-like_dom"/>
</dbReference>
<dbReference type="PANTHER" id="PTHR37809:SF1">
    <property type="entry name" value="RIBOSOMAL PROTEIN S12 METHYLTHIOTRANSFERASE ACCESSORY FACTOR YCAO"/>
    <property type="match status" value="1"/>
</dbReference>
<dbReference type="PANTHER" id="PTHR37809">
    <property type="entry name" value="RIBOSOMAL PROTEIN S12 METHYLTHIOTRANSFERASE ACCESSORY FACTOR YCAO"/>
    <property type="match status" value="1"/>
</dbReference>
<dbReference type="EMBL" id="FLUV01001193">
    <property type="protein sequence ID" value="SBW22574.1"/>
    <property type="molecule type" value="Genomic_DNA"/>
</dbReference>
<dbReference type="Proteomes" id="UP000199013">
    <property type="component" value="Unassembled WGS sequence"/>
</dbReference>
<protein>
    <submittedName>
        <fullName evidence="2">SagD family biosynthesis docking scaffold protein</fullName>
    </submittedName>
</protein>
<accession>A0A1C3NYE7</accession>
<evidence type="ECO:0000259" key="1">
    <source>
        <dbReference type="PROSITE" id="PS51664"/>
    </source>
</evidence>